<gene>
    <name evidence="1" type="ORF">BLNAU_22711</name>
</gene>
<keyword evidence="2" id="KW-1185">Reference proteome</keyword>
<evidence type="ECO:0000313" key="2">
    <source>
        <dbReference type="Proteomes" id="UP001281761"/>
    </source>
</evidence>
<dbReference type="Proteomes" id="UP001281761">
    <property type="component" value="Unassembled WGS sequence"/>
</dbReference>
<protein>
    <submittedName>
        <fullName evidence="1">Uncharacterized protein</fullName>
    </submittedName>
</protein>
<accession>A0ABQ9WS98</accession>
<dbReference type="EMBL" id="JARBJD010000413">
    <property type="protein sequence ID" value="KAK2942368.1"/>
    <property type="molecule type" value="Genomic_DNA"/>
</dbReference>
<comment type="caution">
    <text evidence="1">The sequence shown here is derived from an EMBL/GenBank/DDBJ whole genome shotgun (WGS) entry which is preliminary data.</text>
</comment>
<name>A0ABQ9WS98_9EUKA</name>
<sequence length="243" mass="27526">MISSDEYSPFLNWNPKDPVSIDSVAQAFVSLVSMVRDDYQFGEELVIRASTDVVTFVRQILDSCSLSNRLALVSSKLFPRMLSTPHLRDLSVLLDKGILNDILVIKHFGICLASTNDIQSHSTTSSIDPQIFQVSAFHQPTRLFVCSSHIPMLIQSLLSEVERVHTHQFIIWSISDNIGTWKTGRTKAVSRGKKLLQTLEREGFRDELDRTLLHENSSRNGELVKIFSLEVMEHLGMNCPRLK</sequence>
<proteinExistence type="predicted"/>
<organism evidence="1 2">
    <name type="scientific">Blattamonas nauphoetae</name>
    <dbReference type="NCBI Taxonomy" id="2049346"/>
    <lineage>
        <taxon>Eukaryota</taxon>
        <taxon>Metamonada</taxon>
        <taxon>Preaxostyla</taxon>
        <taxon>Oxymonadida</taxon>
        <taxon>Blattamonas</taxon>
    </lineage>
</organism>
<evidence type="ECO:0000313" key="1">
    <source>
        <dbReference type="EMBL" id="KAK2942368.1"/>
    </source>
</evidence>
<reference evidence="1 2" key="1">
    <citation type="journal article" date="2022" name="bioRxiv">
        <title>Genomics of Preaxostyla Flagellates Illuminates Evolutionary Transitions and the Path Towards Mitochondrial Loss.</title>
        <authorList>
            <person name="Novak L.V.F."/>
            <person name="Treitli S.C."/>
            <person name="Pyrih J."/>
            <person name="Halakuc P."/>
            <person name="Pipaliya S.V."/>
            <person name="Vacek V."/>
            <person name="Brzon O."/>
            <person name="Soukal P."/>
            <person name="Eme L."/>
            <person name="Dacks J.B."/>
            <person name="Karnkowska A."/>
            <person name="Elias M."/>
            <person name="Hampl V."/>
        </authorList>
    </citation>
    <scope>NUCLEOTIDE SEQUENCE [LARGE SCALE GENOMIC DNA]</scope>
    <source>
        <strain evidence="1">NAU3</strain>
        <tissue evidence="1">Gut</tissue>
    </source>
</reference>